<organism evidence="8 9">
    <name type="scientific">Chromobacterium haemolyticum</name>
    <dbReference type="NCBI Taxonomy" id="394935"/>
    <lineage>
        <taxon>Bacteria</taxon>
        <taxon>Pseudomonadati</taxon>
        <taxon>Pseudomonadota</taxon>
        <taxon>Betaproteobacteria</taxon>
        <taxon>Neisseriales</taxon>
        <taxon>Chromobacteriaceae</taxon>
        <taxon>Chromobacterium</taxon>
    </lineage>
</organism>
<feature type="domain" description="Solute-binding protein family 5" evidence="6">
    <location>
        <begin position="163"/>
        <end position="360"/>
    </location>
</feature>
<evidence type="ECO:0000313" key="9">
    <source>
        <dbReference type="Proteomes" id="UP000664349"/>
    </source>
</evidence>
<dbReference type="RefSeq" id="WP_043591632.1">
    <property type="nucleotide sequence ID" value="NZ_JAEILV010000004.1"/>
</dbReference>
<keyword evidence="2" id="KW-0805">Transcription regulation</keyword>
<feature type="domain" description="Transcriptional regulator SgrR N-terminal HTH" evidence="7">
    <location>
        <begin position="4"/>
        <end position="118"/>
    </location>
</feature>
<dbReference type="CDD" id="cd08507">
    <property type="entry name" value="PBP2_SgrR_like"/>
    <property type="match status" value="1"/>
</dbReference>
<keyword evidence="1" id="KW-0678">Repressor</keyword>
<name>A0ABS3GJX8_9NEIS</name>
<comment type="caution">
    <text evidence="8">The sequence shown here is derived from an EMBL/GenBank/DDBJ whole genome shotgun (WGS) entry which is preliminary data.</text>
</comment>
<proteinExistence type="predicted"/>
<sequence>MSARLAQQYQKLHRHFAGQAEAVSLQQLADLLFCTRRHMRSLLQQMQAQGWIAWQARAGRGMRSRLSFLQAPEQLQRERAAQLLEQGKVEQAVDLLGDDRGELAPLLLARLGKRWSQDRQVLGVPYYRPLPNLYPGTPLRRSERHLVGQIFNGLTRINEEKGEVEGDLAHHWNQHSPLEWHFHLRPAVRWHDGVELSVADVQASLLRLRAQPLFSHLAAVRPLSPRSLALELSEPDQWLPWLLADSAALILPADHASRADFASRPVGTGPYRVAANTRHQLCLQAFDDYFGYRALLDQVDIWMVPELGEQLEHGDGQVCGLEVRINPREPSVQTEMALESGVYFLLADSRSPLMRDTALRDWLAQALTPLAVMHETAPAVRQYWAPASGLLPNWHHAQPPLNLQPPAGLSMLRLAYYEQHPEYQLIAAAMTRCLLSRGVALECRALPYADWEQGQAEADLWLGSVNFATRPEYSVAAWVLGTPLLRRCLEPALPLAQWRQGWRQGLFHAQDLSAAVVQQRWMLPLFHNWLRLQGPAQMQGVRLNSLGWFDFKSAWLHPDS</sequence>
<gene>
    <name evidence="8" type="primary">sgrR</name>
    <name evidence="8" type="ORF">J1C50_07480</name>
</gene>
<dbReference type="Pfam" id="PF00496">
    <property type="entry name" value="SBP_bac_5"/>
    <property type="match status" value="1"/>
</dbReference>
<accession>A0ABS3GJX8</accession>
<dbReference type="Pfam" id="PF12793">
    <property type="entry name" value="SgrR_N"/>
    <property type="match status" value="1"/>
</dbReference>
<evidence type="ECO:0000256" key="5">
    <source>
        <dbReference type="ARBA" id="ARBA00023163"/>
    </source>
</evidence>
<dbReference type="PANTHER" id="PTHR30290:SF72">
    <property type="entry name" value="HTH-TYPE TRANSCRIPTIONAL REGULATOR SGRR"/>
    <property type="match status" value="1"/>
</dbReference>
<evidence type="ECO:0000256" key="4">
    <source>
        <dbReference type="ARBA" id="ARBA00023159"/>
    </source>
</evidence>
<evidence type="ECO:0000256" key="3">
    <source>
        <dbReference type="ARBA" id="ARBA00023125"/>
    </source>
</evidence>
<dbReference type="InterPro" id="IPR000914">
    <property type="entry name" value="SBP_5_dom"/>
</dbReference>
<evidence type="ECO:0000259" key="7">
    <source>
        <dbReference type="Pfam" id="PF12793"/>
    </source>
</evidence>
<evidence type="ECO:0000256" key="1">
    <source>
        <dbReference type="ARBA" id="ARBA00022491"/>
    </source>
</evidence>
<dbReference type="NCBIfam" id="NF010149">
    <property type="entry name" value="PRK13626.1"/>
    <property type="match status" value="1"/>
</dbReference>
<dbReference type="InterPro" id="IPR023767">
    <property type="entry name" value="Tscrpt_reg_SgrR"/>
</dbReference>
<evidence type="ECO:0000259" key="6">
    <source>
        <dbReference type="Pfam" id="PF00496"/>
    </source>
</evidence>
<keyword evidence="9" id="KW-1185">Reference proteome</keyword>
<keyword evidence="5" id="KW-0804">Transcription</keyword>
<dbReference type="EMBL" id="JAFLRD010000005">
    <property type="protein sequence ID" value="MBO0415347.1"/>
    <property type="molecule type" value="Genomic_DNA"/>
</dbReference>
<dbReference type="Gene3D" id="3.40.190.10">
    <property type="entry name" value="Periplasmic binding protein-like II"/>
    <property type="match status" value="1"/>
</dbReference>
<keyword evidence="4" id="KW-0010">Activator</keyword>
<dbReference type="Proteomes" id="UP000664349">
    <property type="component" value="Unassembled WGS sequence"/>
</dbReference>
<dbReference type="InterPro" id="IPR039424">
    <property type="entry name" value="SBP_5"/>
</dbReference>
<dbReference type="SUPFAM" id="SSF53850">
    <property type="entry name" value="Periplasmic binding protein-like II"/>
    <property type="match status" value="1"/>
</dbReference>
<dbReference type="InterPro" id="IPR025370">
    <property type="entry name" value="SgrR_HTH_N"/>
</dbReference>
<keyword evidence="3" id="KW-0238">DNA-binding</keyword>
<evidence type="ECO:0000313" key="8">
    <source>
        <dbReference type="EMBL" id="MBO0415347.1"/>
    </source>
</evidence>
<evidence type="ECO:0000256" key="2">
    <source>
        <dbReference type="ARBA" id="ARBA00023015"/>
    </source>
</evidence>
<protein>
    <submittedName>
        <fullName evidence="8">HTH-type transcriptional regulator SgrR</fullName>
    </submittedName>
</protein>
<reference evidence="8 9" key="1">
    <citation type="submission" date="2021-03" db="EMBL/GenBank/DDBJ databases">
        <title>First Case of infection caused by Chromobacterium haemolyticum derived from water in China.</title>
        <authorList>
            <person name="Chen J."/>
            <person name="Liu C."/>
        </authorList>
    </citation>
    <scope>NUCLEOTIDE SEQUENCE [LARGE SCALE GENOMIC DNA]</scope>
    <source>
        <strain evidence="8 9">WJ-5</strain>
    </source>
</reference>
<dbReference type="PANTHER" id="PTHR30290">
    <property type="entry name" value="PERIPLASMIC BINDING COMPONENT OF ABC TRANSPORTER"/>
    <property type="match status" value="1"/>
</dbReference>